<dbReference type="PRINTS" id="PR01011">
    <property type="entry name" value="GLUTPROXDASE"/>
</dbReference>
<dbReference type="InterPro" id="IPR029760">
    <property type="entry name" value="GPX_CS"/>
</dbReference>
<dbReference type="Proteomes" id="UP000472273">
    <property type="component" value="Unplaced"/>
</dbReference>
<dbReference type="OMA" id="GRPIMRW"/>
<dbReference type="SUPFAM" id="SSF52833">
    <property type="entry name" value="Thioredoxin-like"/>
    <property type="match status" value="1"/>
</dbReference>
<evidence type="ECO:0000256" key="4">
    <source>
        <dbReference type="ARBA" id="ARBA00023002"/>
    </source>
</evidence>
<comment type="similarity">
    <text evidence="1 5">Belongs to the glutathione peroxidase family.</text>
</comment>
<keyword evidence="3 5" id="KW-0575">Peroxidase</keyword>
<proteinExistence type="inferred from homology"/>
<accession>A0A670Z8D6</accession>
<name>A0A670Z8D6_PSETE</name>
<dbReference type="PROSITE" id="PS00763">
    <property type="entry name" value="GLUTATHIONE_PEROXID_2"/>
    <property type="match status" value="1"/>
</dbReference>
<dbReference type="PIRSF" id="PIRSF000303">
    <property type="entry name" value="Glutathion_perox"/>
    <property type="match status" value="1"/>
</dbReference>
<reference evidence="6" key="1">
    <citation type="submission" date="2025-08" db="UniProtKB">
        <authorList>
            <consortium name="Ensembl"/>
        </authorList>
    </citation>
    <scope>IDENTIFICATION</scope>
</reference>
<sequence length="201" mass="23052">ASMINQLLKLPLTIMSCPVFQVDCYDSVKGSAHDYGAFSLSGEYIAFQKYVGKILLLYLTELNALQNSLRTDRLVILGFPCNQFGKQEPGQNSEILQGIKYVRPGGGYVPNFQLFQKGDVNGENEQQIYTFLKNSCPPVVETFGDTTRLFWSPLKIHDIKWNFEKFLVNPQGKPVMRWFHRTNVSTVKNDIIRYMRKNRNG</sequence>
<dbReference type="AlphaFoldDB" id="A0A670Z8D6"/>
<protein>
    <recommendedName>
        <fullName evidence="2 5">Glutathione peroxidase</fullName>
    </recommendedName>
</protein>
<dbReference type="PROSITE" id="PS51355">
    <property type="entry name" value="GLUTATHIONE_PEROXID_3"/>
    <property type="match status" value="1"/>
</dbReference>
<dbReference type="GO" id="GO:0006979">
    <property type="term" value="P:response to oxidative stress"/>
    <property type="evidence" value="ECO:0007669"/>
    <property type="project" value="InterPro"/>
</dbReference>
<keyword evidence="7" id="KW-1185">Reference proteome</keyword>
<evidence type="ECO:0000313" key="7">
    <source>
        <dbReference type="Proteomes" id="UP000472273"/>
    </source>
</evidence>
<dbReference type="Pfam" id="PF00255">
    <property type="entry name" value="GSHPx"/>
    <property type="match status" value="1"/>
</dbReference>
<evidence type="ECO:0000256" key="2">
    <source>
        <dbReference type="ARBA" id="ARBA00012310"/>
    </source>
</evidence>
<reference evidence="6" key="2">
    <citation type="submission" date="2025-09" db="UniProtKB">
        <authorList>
            <consortium name="Ensembl"/>
        </authorList>
    </citation>
    <scope>IDENTIFICATION</scope>
</reference>
<dbReference type="InterPro" id="IPR000889">
    <property type="entry name" value="Glutathione_peroxidase"/>
</dbReference>
<dbReference type="PANTHER" id="PTHR11592">
    <property type="entry name" value="GLUTATHIONE PEROXIDASE"/>
    <property type="match status" value="1"/>
</dbReference>
<evidence type="ECO:0000256" key="1">
    <source>
        <dbReference type="ARBA" id="ARBA00006926"/>
    </source>
</evidence>
<evidence type="ECO:0000313" key="6">
    <source>
        <dbReference type="Ensembl" id="ENSPTXP00000020070.1"/>
    </source>
</evidence>
<evidence type="ECO:0000256" key="5">
    <source>
        <dbReference type="RuleBase" id="RU000499"/>
    </source>
</evidence>
<dbReference type="Ensembl" id="ENSPTXT00000020681.1">
    <property type="protein sequence ID" value="ENSPTXP00000020070.1"/>
    <property type="gene ID" value="ENSPTXG00000013889.1"/>
</dbReference>
<dbReference type="Gene3D" id="3.40.30.10">
    <property type="entry name" value="Glutaredoxin"/>
    <property type="match status" value="1"/>
</dbReference>
<dbReference type="PANTHER" id="PTHR11592:SF32">
    <property type="entry name" value="GLUTATHIONE PEROXIDASE 3"/>
    <property type="match status" value="1"/>
</dbReference>
<evidence type="ECO:0000256" key="3">
    <source>
        <dbReference type="ARBA" id="ARBA00022559"/>
    </source>
</evidence>
<dbReference type="CDD" id="cd00340">
    <property type="entry name" value="GSH_Peroxidase"/>
    <property type="match status" value="1"/>
</dbReference>
<organism evidence="6 7">
    <name type="scientific">Pseudonaja textilis</name>
    <name type="common">Eastern brown snake</name>
    <dbReference type="NCBI Taxonomy" id="8673"/>
    <lineage>
        <taxon>Eukaryota</taxon>
        <taxon>Metazoa</taxon>
        <taxon>Chordata</taxon>
        <taxon>Craniata</taxon>
        <taxon>Vertebrata</taxon>
        <taxon>Euteleostomi</taxon>
        <taxon>Lepidosauria</taxon>
        <taxon>Squamata</taxon>
        <taxon>Bifurcata</taxon>
        <taxon>Unidentata</taxon>
        <taxon>Episquamata</taxon>
        <taxon>Toxicofera</taxon>
        <taxon>Serpentes</taxon>
        <taxon>Colubroidea</taxon>
        <taxon>Elapidae</taxon>
        <taxon>Hydrophiinae</taxon>
        <taxon>Pseudonaja</taxon>
    </lineage>
</organism>
<dbReference type="GeneTree" id="ENSGT00940000165034"/>
<dbReference type="GO" id="GO:0004602">
    <property type="term" value="F:glutathione peroxidase activity"/>
    <property type="evidence" value="ECO:0007669"/>
    <property type="project" value="TreeGrafter"/>
</dbReference>
<keyword evidence="4 5" id="KW-0560">Oxidoreductase</keyword>
<dbReference type="InterPro" id="IPR036249">
    <property type="entry name" value="Thioredoxin-like_sf"/>
</dbReference>